<dbReference type="OMA" id="HSVNLMC"/>
<keyword evidence="2" id="KW-1185">Reference proteome</keyword>
<feature type="transmembrane region" description="Helical" evidence="1">
    <location>
        <begin position="370"/>
        <end position="391"/>
    </location>
</feature>
<evidence type="ECO:0000313" key="2">
    <source>
        <dbReference type="Proteomes" id="UP001165740"/>
    </source>
</evidence>
<feature type="transmembrane region" description="Helical" evidence="1">
    <location>
        <begin position="204"/>
        <end position="225"/>
    </location>
</feature>
<dbReference type="GeneID" id="106069944"/>
<feature type="transmembrane region" description="Helical" evidence="1">
    <location>
        <begin position="266"/>
        <end position="290"/>
    </location>
</feature>
<dbReference type="Proteomes" id="UP001165740">
    <property type="component" value="Chromosome 3"/>
</dbReference>
<dbReference type="InterPro" id="IPR021280">
    <property type="entry name" value="TMEM260-like"/>
</dbReference>
<feature type="transmembrane region" description="Helical" evidence="1">
    <location>
        <begin position="338"/>
        <end position="358"/>
    </location>
</feature>
<evidence type="ECO:0000313" key="3">
    <source>
        <dbReference type="RefSeq" id="XP_055880032.1"/>
    </source>
</evidence>
<keyword evidence="1" id="KW-0812">Transmembrane</keyword>
<feature type="transmembrane region" description="Helical" evidence="1">
    <location>
        <begin position="104"/>
        <end position="124"/>
    </location>
</feature>
<dbReference type="RefSeq" id="XP_055880032.1">
    <property type="nucleotide sequence ID" value="XM_056024057.1"/>
</dbReference>
<evidence type="ECO:0000256" key="1">
    <source>
        <dbReference type="SAM" id="Phobius"/>
    </source>
</evidence>
<feature type="transmembrane region" description="Helical" evidence="1">
    <location>
        <begin position="78"/>
        <end position="95"/>
    </location>
</feature>
<dbReference type="OrthoDB" id="197432at2759"/>
<protein>
    <submittedName>
        <fullName evidence="3">Transmembrane protein 260-like</fullName>
    </submittedName>
</protein>
<sequence length="688" mass="78114">MFSAPSSLVVGFVVFVSSLVLYVVRLHPSLPGGDSGELIAAAHELGVAHPPGYPLFTLLAKLFIILIPGTSVAWKVNLLSAFCAALNSAVLYLLVHRLTLSNGAALFASTVFSFSPLVCVWSLAAEVFSLNNLLLSSLIFSAVVFESSDKDTAAKISLKGSFLCGLCLTNQHTSVLYILPIIPWVLYTLWKLKLLSAQLLVKQGLLFALGLSPYLYLPVSSWLHLARWTWGDSRTLEGFLIHLLRVEYGTWDLLKDHIGQGFLTGIIAYINHITADLSLFVLLLAVLSLISIYSRYKVNKSNVLVVLMLSLLLYVVFFCWRANLDLSNPLFYKVVERFWIQSDLILVILASVSFADVCRFISAKLNISQLSLESILVWPLVISYIVQGWAWSDQSNNFIIHDFAIQTLEKFPKDSIILTKGDLPSNTFRYFHLCENVRPDLSLFDQEVLTYEWSLPMMRQFWPKINFPGDFMHLYTGVIKNGKRSFTFKDLIDANYKSHPIFACIGMQNHEPSWKSAYVLWPYGVCFQLVDKDKELDIATWTNYTADLACAWTYPLNSLNDGSWENVASSEMWRAKTVTALFYLEEALEHQENSPEYLQLLQESYRLYTKEFSAHGIVPSYWHRNYAIVCERLIHVHTQLDHTLLLNKTIHHFNQFLEMEPGDIDADNIRKAVTSLESYRSSLSQAHH</sequence>
<accession>A0A9W2ZYD4</accession>
<dbReference type="Pfam" id="PF11028">
    <property type="entry name" value="TMEM260-like"/>
    <property type="match status" value="1"/>
</dbReference>
<dbReference type="PANTHER" id="PTHR16214">
    <property type="entry name" value="TRANSMEMBRANE PROTEIN 260"/>
    <property type="match status" value="1"/>
</dbReference>
<organism evidence="2 3">
    <name type="scientific">Biomphalaria glabrata</name>
    <name type="common">Bloodfluke planorb</name>
    <name type="synonym">Freshwater snail</name>
    <dbReference type="NCBI Taxonomy" id="6526"/>
    <lineage>
        <taxon>Eukaryota</taxon>
        <taxon>Metazoa</taxon>
        <taxon>Spiralia</taxon>
        <taxon>Lophotrochozoa</taxon>
        <taxon>Mollusca</taxon>
        <taxon>Gastropoda</taxon>
        <taxon>Heterobranchia</taxon>
        <taxon>Euthyneura</taxon>
        <taxon>Panpulmonata</taxon>
        <taxon>Hygrophila</taxon>
        <taxon>Lymnaeoidea</taxon>
        <taxon>Planorbidae</taxon>
        <taxon>Biomphalaria</taxon>
    </lineage>
</organism>
<dbReference type="PANTHER" id="PTHR16214:SF3">
    <property type="entry name" value="TRANSMEMBRANE PROTEIN 260"/>
    <property type="match status" value="1"/>
</dbReference>
<feature type="transmembrane region" description="Helical" evidence="1">
    <location>
        <begin position="53"/>
        <end position="72"/>
    </location>
</feature>
<dbReference type="InterPro" id="IPR052724">
    <property type="entry name" value="GT117_domain-containing"/>
</dbReference>
<keyword evidence="1" id="KW-0472">Membrane</keyword>
<keyword evidence="1" id="KW-1133">Transmembrane helix</keyword>
<reference evidence="3" key="1">
    <citation type="submission" date="2025-08" db="UniProtKB">
        <authorList>
            <consortium name="RefSeq"/>
        </authorList>
    </citation>
    <scope>IDENTIFICATION</scope>
</reference>
<feature type="transmembrane region" description="Helical" evidence="1">
    <location>
        <begin position="175"/>
        <end position="192"/>
    </location>
</feature>
<name>A0A9W2ZYD4_BIOGL</name>
<gene>
    <name evidence="3" type="primary">LOC106069944</name>
</gene>
<feature type="transmembrane region" description="Helical" evidence="1">
    <location>
        <begin position="302"/>
        <end position="323"/>
    </location>
</feature>
<proteinExistence type="predicted"/>
<dbReference type="AlphaFoldDB" id="A0A9W2ZYD4"/>
<feature type="transmembrane region" description="Helical" evidence="1">
    <location>
        <begin position="6"/>
        <end position="24"/>
    </location>
</feature>